<dbReference type="InterPro" id="IPR043502">
    <property type="entry name" value="DNA/RNA_pol_sf"/>
</dbReference>
<dbReference type="Pfam" id="PF00817">
    <property type="entry name" value="IMS"/>
    <property type="match status" value="1"/>
</dbReference>
<dbReference type="InterPro" id="IPR043128">
    <property type="entry name" value="Rev_trsase/Diguanyl_cyclase"/>
</dbReference>
<reference evidence="7 8" key="1">
    <citation type="submission" date="2020-08" db="EMBL/GenBank/DDBJ databases">
        <title>Genome public.</title>
        <authorList>
            <person name="Liu C."/>
            <person name="Sun Q."/>
        </authorList>
    </citation>
    <scope>NUCLEOTIDE SEQUENCE [LARGE SCALE GENOMIC DNA]</scope>
    <source>
        <strain evidence="7 8">M2</strain>
    </source>
</reference>
<dbReference type="Gene3D" id="3.30.70.270">
    <property type="match status" value="1"/>
</dbReference>
<sequence length="501" mass="56747">MSAHTYLAIDLKSFYASVECRERGLDPLDTNLVVADERRTDKTICLAVTPSLKSYGISGRGRLFEVRQRVREANIGRRHDAPGHQLSGSSFSFSELQSNPSLAVDFIIAPPRMAYYMEYSNRIYSIYMKYVAPEDIVVYSIDEVFMDVTGYLNTYGLTAHELAMKIILDVLNTTGITATAGIGTNLFLCKVAMDIVAKHIPADRNGVRIAALDEMSFRRRLWSHQPITDFWRVGRGYAKKLEQHGMFTMGDVALCSERDEELLYRLFGKNAELLIDHAWGWEPCTIEAIKKLPPSLKSISSGQVLTCPYPADKARLVLREMADLLVLDLVDKRLVTDQIVLTVGYDIENLTDPARRRRYHGKTEVDRYGRTLPRQAHGSINLDGYTASTHQIMEAASALFDRIVDPELLIRRMYLVANRVLFENDAPRRNDCEQLDLFTDYAAEEEKRRKEEEALARERKLQQAALAIKKKFGKNALLKGMNLEEGATARDRNSQIGGHKA</sequence>
<dbReference type="InterPro" id="IPR017961">
    <property type="entry name" value="DNA_pol_Y-fam_little_finger"/>
</dbReference>
<dbReference type="PANTHER" id="PTHR11076:SF35">
    <property type="entry name" value="DNA REPAIR PROTEIN HOMOLOG YOBH"/>
    <property type="match status" value="1"/>
</dbReference>
<dbReference type="Proteomes" id="UP000641741">
    <property type="component" value="Unassembled WGS sequence"/>
</dbReference>
<comment type="similarity">
    <text evidence="1">Belongs to the DNA polymerase type-Y family.</text>
</comment>
<evidence type="ECO:0000259" key="6">
    <source>
        <dbReference type="PROSITE" id="PS50173"/>
    </source>
</evidence>
<name>A0ABR7GLA5_9FIRM</name>
<evidence type="ECO:0000256" key="3">
    <source>
        <dbReference type="ARBA" id="ARBA00022695"/>
    </source>
</evidence>
<dbReference type="EMBL" id="JACOPK010000003">
    <property type="protein sequence ID" value="MBC5695091.1"/>
    <property type="molecule type" value="Genomic_DNA"/>
</dbReference>
<evidence type="ECO:0000313" key="8">
    <source>
        <dbReference type="Proteomes" id="UP000641741"/>
    </source>
</evidence>
<dbReference type="GO" id="GO:0032259">
    <property type="term" value="P:methylation"/>
    <property type="evidence" value="ECO:0007669"/>
    <property type="project" value="UniProtKB-KW"/>
</dbReference>
<accession>A0ABR7GLA5</accession>
<protein>
    <submittedName>
        <fullName evidence="7">DNA methylase</fullName>
    </submittedName>
</protein>
<feature type="domain" description="UmuC" evidence="6">
    <location>
        <begin position="6"/>
        <end position="234"/>
    </location>
</feature>
<dbReference type="GO" id="GO:0008168">
    <property type="term" value="F:methyltransferase activity"/>
    <property type="evidence" value="ECO:0007669"/>
    <property type="project" value="UniProtKB-KW"/>
</dbReference>
<evidence type="ECO:0000256" key="5">
    <source>
        <dbReference type="ARBA" id="ARBA00022932"/>
    </source>
</evidence>
<evidence type="ECO:0000256" key="4">
    <source>
        <dbReference type="ARBA" id="ARBA00022763"/>
    </source>
</evidence>
<evidence type="ECO:0000256" key="1">
    <source>
        <dbReference type="ARBA" id="ARBA00010945"/>
    </source>
</evidence>
<keyword evidence="4" id="KW-0227">DNA damage</keyword>
<keyword evidence="5" id="KW-0808">Transferase</keyword>
<gene>
    <name evidence="7" type="ORF">H8S02_03910</name>
</gene>
<dbReference type="InterPro" id="IPR001126">
    <property type="entry name" value="UmuC"/>
</dbReference>
<organism evidence="7 8">
    <name type="scientific">Agathobaculum hominis</name>
    <dbReference type="NCBI Taxonomy" id="2763014"/>
    <lineage>
        <taxon>Bacteria</taxon>
        <taxon>Bacillati</taxon>
        <taxon>Bacillota</taxon>
        <taxon>Clostridia</taxon>
        <taxon>Eubacteriales</taxon>
        <taxon>Butyricicoccaceae</taxon>
        <taxon>Agathobaculum</taxon>
    </lineage>
</organism>
<keyword evidence="5" id="KW-0239">DNA-directed DNA polymerase</keyword>
<dbReference type="Gene3D" id="1.10.150.20">
    <property type="entry name" value="5' to 3' exonuclease, C-terminal subdomain"/>
    <property type="match status" value="1"/>
</dbReference>
<dbReference type="PROSITE" id="PS50173">
    <property type="entry name" value="UMUC"/>
    <property type="match status" value="1"/>
</dbReference>
<keyword evidence="7" id="KW-0489">Methyltransferase</keyword>
<proteinExistence type="inferred from homology"/>
<evidence type="ECO:0000313" key="7">
    <source>
        <dbReference type="EMBL" id="MBC5695091.1"/>
    </source>
</evidence>
<dbReference type="RefSeq" id="WP_186969390.1">
    <property type="nucleotide sequence ID" value="NZ_JACOPK010000003.1"/>
</dbReference>
<dbReference type="SUPFAM" id="SSF56672">
    <property type="entry name" value="DNA/RNA polymerases"/>
    <property type="match status" value="1"/>
</dbReference>
<dbReference type="InterPro" id="IPR050116">
    <property type="entry name" value="DNA_polymerase-Y"/>
</dbReference>
<dbReference type="PANTHER" id="PTHR11076">
    <property type="entry name" value="DNA REPAIR POLYMERASE UMUC / TRANSFERASE FAMILY MEMBER"/>
    <property type="match status" value="1"/>
</dbReference>
<keyword evidence="3" id="KW-0548">Nucleotidyltransferase</keyword>
<dbReference type="Pfam" id="PF11799">
    <property type="entry name" value="IMS_C"/>
    <property type="match status" value="1"/>
</dbReference>
<keyword evidence="8" id="KW-1185">Reference proteome</keyword>
<keyword evidence="2" id="KW-0515">Mutator protein</keyword>
<comment type="caution">
    <text evidence="7">The sequence shown here is derived from an EMBL/GenBank/DDBJ whole genome shotgun (WGS) entry which is preliminary data.</text>
</comment>
<evidence type="ECO:0000256" key="2">
    <source>
        <dbReference type="ARBA" id="ARBA00022457"/>
    </source>
</evidence>